<evidence type="ECO:0000313" key="2">
    <source>
        <dbReference type="EMBL" id="CEM46036.1"/>
    </source>
</evidence>
<dbReference type="EMBL" id="CDMZ01003349">
    <property type="protein sequence ID" value="CEM46036.1"/>
    <property type="molecule type" value="Genomic_DNA"/>
</dbReference>
<evidence type="ECO:0000256" key="1">
    <source>
        <dbReference type="SAM" id="MobiDB-lite"/>
    </source>
</evidence>
<sequence length="69" mass="7747">MHVTEVLKDGVILAMESGGGPQQREHPSLPRRDRRWLREGGGSLRRVPSLPDALIPSTFLVEKERTSRS</sequence>
<gene>
    <name evidence="2" type="ORF">Cvel_29727</name>
</gene>
<dbReference type="AlphaFoldDB" id="A0A0G4HP44"/>
<organism evidence="2">
    <name type="scientific">Chromera velia CCMP2878</name>
    <dbReference type="NCBI Taxonomy" id="1169474"/>
    <lineage>
        <taxon>Eukaryota</taxon>
        <taxon>Sar</taxon>
        <taxon>Alveolata</taxon>
        <taxon>Colpodellida</taxon>
        <taxon>Chromeraceae</taxon>
        <taxon>Chromera</taxon>
    </lineage>
</organism>
<proteinExistence type="predicted"/>
<protein>
    <submittedName>
        <fullName evidence="2">Uncharacterized protein</fullName>
    </submittedName>
</protein>
<feature type="region of interest" description="Disordered" evidence="1">
    <location>
        <begin position="15"/>
        <end position="34"/>
    </location>
</feature>
<accession>A0A0G4HP44</accession>
<reference evidence="2" key="1">
    <citation type="submission" date="2014-11" db="EMBL/GenBank/DDBJ databases">
        <authorList>
            <person name="Otto D Thomas"/>
            <person name="Naeem Raeece"/>
        </authorList>
    </citation>
    <scope>NUCLEOTIDE SEQUENCE</scope>
</reference>
<dbReference type="VEuPathDB" id="CryptoDB:Cvel_29727"/>
<name>A0A0G4HP44_9ALVE</name>